<dbReference type="InterPro" id="IPR027417">
    <property type="entry name" value="P-loop_NTPase"/>
</dbReference>
<proteinExistence type="predicted"/>
<dbReference type="RefSeq" id="WP_338101829.1">
    <property type="nucleotide sequence ID" value="NZ_CP131060.1"/>
</dbReference>
<dbReference type="EMBL" id="CP131060">
    <property type="protein sequence ID" value="WNY25462.1"/>
    <property type="molecule type" value="Genomic_DNA"/>
</dbReference>
<feature type="coiled-coil region" evidence="1">
    <location>
        <begin position="461"/>
        <end position="495"/>
    </location>
</feature>
<evidence type="ECO:0000256" key="1">
    <source>
        <dbReference type="SAM" id="Coils"/>
    </source>
</evidence>
<dbReference type="GeneID" id="89230121"/>
<dbReference type="InterPro" id="IPR038729">
    <property type="entry name" value="Rad50/SbcC_AAA"/>
</dbReference>
<organism evidence="3 4">
    <name type="scientific">Methanolapillus millepedarum</name>
    <dbReference type="NCBI Taxonomy" id="3028296"/>
    <lineage>
        <taxon>Archaea</taxon>
        <taxon>Methanobacteriati</taxon>
        <taxon>Methanobacteriota</taxon>
        <taxon>Stenosarchaea group</taxon>
        <taxon>Methanomicrobia</taxon>
        <taxon>Methanosarcinales</taxon>
        <taxon>Methanosarcinaceae</taxon>
        <taxon>Methanolapillus</taxon>
    </lineage>
</organism>
<feature type="coiled-coil region" evidence="1">
    <location>
        <begin position="191"/>
        <end position="221"/>
    </location>
</feature>
<keyword evidence="4" id="KW-1185">Reference proteome</keyword>
<sequence>MSFQIQSLILYSNEGNIRKIDFNLNRINIVTGKSGTGKSAISQIIEYCLGGECNVPISVIRDKVSWYGLQINKNNELYFIFRKCPKKNDTSEYIYFKEGKDLPPFENVKQNMNMDGLKTFLSNLVGIVEYSNENSTTSLPTGKNEFKKSLTYCFQEQSELINKKNLFHRQDEPFIPISIRDYLPYFLGAIDENYISKLQELKKLRKELKQNENKLAEMKSIVGQNFEKASMLFVQAKGLGLYDKQKELELSNSKESATLEKCAMVVDYGAEMDGNNSPILKDVVIIQNVFQKILDFEASTDSIQTENLEFDKLEEERNKKRYEYRIIEEEIRSLNKMKQKNYNAETELKEQISRLNSIKILKEMDYNNCLCPLCSSTLETPIPTAQEISQNLKNIKSDLAAFTNDYYHLDKLIQEKEESRTLIISELNKLKKDVYAIEKIIKNDKKLKDTREQRLKLKGKIELYLESISDIKDNSQELKEKVELIQKKIERIESETDSEAIEEKLNSILSNISRDMGCFAKKLELEYSENPIRLDIKKLTVSADFKNSPITLDKMGSGHNFVGYHIVAHLALHKWFIENNRPVPSFLFIDQPSQSHYPPESTDDKEYQNMENESVLKIYNLVREVSSKYGFQVIVVDHADFKKDEKFQESIIENWYEEKLIPDEWKTDEELKLLK</sequence>
<dbReference type="GO" id="GO:0006302">
    <property type="term" value="P:double-strand break repair"/>
    <property type="evidence" value="ECO:0007669"/>
    <property type="project" value="InterPro"/>
</dbReference>
<feature type="domain" description="Rad50/SbcC-type AAA" evidence="2">
    <location>
        <begin position="19"/>
        <end position="239"/>
    </location>
</feature>
<dbReference type="Proteomes" id="UP001303587">
    <property type="component" value="Chromosome"/>
</dbReference>
<dbReference type="GO" id="GO:0016887">
    <property type="term" value="F:ATP hydrolysis activity"/>
    <property type="evidence" value="ECO:0007669"/>
    <property type="project" value="InterPro"/>
</dbReference>
<keyword evidence="1" id="KW-0175">Coiled coil</keyword>
<dbReference type="Pfam" id="PF13476">
    <property type="entry name" value="AAA_23"/>
    <property type="match status" value="1"/>
</dbReference>
<reference evidence="3 4" key="1">
    <citation type="submission" date="2023-07" db="EMBL/GenBank/DDBJ databases">
        <title>Closed genoem sequence of Methanosarcinaceae archaeon Ac7.</title>
        <authorList>
            <person name="Poehlein A."/>
            <person name="Protasov E."/>
            <person name="Platt K."/>
            <person name="Reeh H."/>
            <person name="Daniel R."/>
            <person name="Brune A."/>
        </authorList>
    </citation>
    <scope>NUCLEOTIDE SEQUENCE [LARGE SCALE GENOMIC DNA]</scope>
    <source>
        <strain evidence="3 4">Ac7</strain>
    </source>
</reference>
<feature type="coiled-coil region" evidence="1">
    <location>
        <begin position="303"/>
        <end position="354"/>
    </location>
</feature>
<dbReference type="AlphaFoldDB" id="A0AA96ZW24"/>
<evidence type="ECO:0000259" key="2">
    <source>
        <dbReference type="Pfam" id="PF13476"/>
    </source>
</evidence>
<evidence type="ECO:0000313" key="3">
    <source>
        <dbReference type="EMBL" id="WNY25462.1"/>
    </source>
</evidence>
<dbReference type="Gene3D" id="3.40.50.300">
    <property type="entry name" value="P-loop containing nucleotide triphosphate hydrolases"/>
    <property type="match status" value="2"/>
</dbReference>
<dbReference type="Pfam" id="PF12532">
    <property type="entry name" value="DUF3732"/>
    <property type="match status" value="1"/>
</dbReference>
<evidence type="ECO:0000313" key="4">
    <source>
        <dbReference type="Proteomes" id="UP001303587"/>
    </source>
</evidence>
<name>A0AA96ZW24_9EURY</name>
<gene>
    <name evidence="3" type="ORF">MsAc7_10140</name>
</gene>
<dbReference type="SUPFAM" id="SSF52540">
    <property type="entry name" value="P-loop containing nucleoside triphosphate hydrolases"/>
    <property type="match status" value="1"/>
</dbReference>
<protein>
    <recommendedName>
        <fullName evidence="2">Rad50/SbcC-type AAA domain-containing protein</fullName>
    </recommendedName>
</protein>
<dbReference type="InterPro" id="IPR022205">
    <property type="entry name" value="DUF3732"/>
</dbReference>
<accession>A0AA96ZW24</accession>
<feature type="coiled-coil region" evidence="1">
    <location>
        <begin position="385"/>
        <end position="433"/>
    </location>
</feature>